<evidence type="ECO:0000256" key="2">
    <source>
        <dbReference type="ARBA" id="ARBA00023169"/>
    </source>
</evidence>
<evidence type="ECO:0000256" key="3">
    <source>
        <dbReference type="SAM" id="Phobius"/>
    </source>
</evidence>
<dbReference type="Pfam" id="PF02397">
    <property type="entry name" value="Bac_transf"/>
    <property type="match status" value="1"/>
</dbReference>
<evidence type="ECO:0000256" key="1">
    <source>
        <dbReference type="ARBA" id="ARBA00006464"/>
    </source>
</evidence>
<organism evidence="5 6">
    <name type="scientific">Devosia honganensis</name>
    <dbReference type="NCBI Taxonomy" id="1610527"/>
    <lineage>
        <taxon>Bacteria</taxon>
        <taxon>Pseudomonadati</taxon>
        <taxon>Pseudomonadota</taxon>
        <taxon>Alphaproteobacteria</taxon>
        <taxon>Hyphomicrobiales</taxon>
        <taxon>Devosiaceae</taxon>
        <taxon>Devosia</taxon>
    </lineage>
</organism>
<dbReference type="EMBL" id="JBHRYD010000010">
    <property type="protein sequence ID" value="MFC3705299.1"/>
    <property type="molecule type" value="Genomic_DNA"/>
</dbReference>
<feature type="transmembrane region" description="Helical" evidence="3">
    <location>
        <begin position="73"/>
        <end position="94"/>
    </location>
</feature>
<dbReference type="PANTHER" id="PTHR30576:SF0">
    <property type="entry name" value="UNDECAPRENYL-PHOSPHATE N-ACETYLGALACTOSAMINYL 1-PHOSPHATE TRANSFERASE-RELATED"/>
    <property type="match status" value="1"/>
</dbReference>
<comment type="similarity">
    <text evidence="1">Belongs to the bacterial sugar transferase family.</text>
</comment>
<keyword evidence="6" id="KW-1185">Reference proteome</keyword>
<feature type="transmembrane region" description="Helical" evidence="3">
    <location>
        <begin position="256"/>
        <end position="282"/>
    </location>
</feature>
<dbReference type="InterPro" id="IPR003362">
    <property type="entry name" value="Bact_transf"/>
</dbReference>
<evidence type="ECO:0000313" key="6">
    <source>
        <dbReference type="Proteomes" id="UP001595613"/>
    </source>
</evidence>
<accession>A0ABV7X2D3</accession>
<evidence type="ECO:0000313" key="5">
    <source>
        <dbReference type="EMBL" id="MFC3705299.1"/>
    </source>
</evidence>
<keyword evidence="2" id="KW-0270">Exopolysaccharide synthesis</keyword>
<dbReference type="RefSeq" id="WP_380097084.1">
    <property type="nucleotide sequence ID" value="NZ_JBHRYD010000010.1"/>
</dbReference>
<sequence>MARTERPARRRAKASYPIKDLSYVVAQGGRTRGHRYFHDLSEFFLPVVVAIAAQAILYILIITRPGRSDWHNILLAVLALACVPLLAGAVLAGLRRHGAAIMTSTLLVVGLFGVAVSLLSGLRVPVSYLGLALCLPVAVLVMAYANLRFQRSFGAHVALAGFADAESVAEELGQVPILRDPAGEIPDIDILLIDPREHHSAKWSAMLTNCHLHGIEILPWTSYREVRSGRLDVSSFEISHLAYSPSQLIYARIKRILDIVLVLLSLPLTLPLAVIVAAYIAVLDGVPVMFVQIRRGYAGRRFRMYKFRTMYKGAEGGSTGLRDKRVLPGCRLIRKLRFDEIPQLYNILRGDMSLIGPRPVAEYVARSSAAAEPKYELRSLVLPGITGWAQVRSGYAGTVDEEIEKLSYDLYYIKHLSFDLDLLILFKTIRTVLFGVGAR</sequence>
<keyword evidence="3" id="KW-0812">Transmembrane</keyword>
<protein>
    <submittedName>
        <fullName evidence="5">Sugar transferase</fullName>
    </submittedName>
</protein>
<feature type="transmembrane region" description="Helical" evidence="3">
    <location>
        <begin position="101"/>
        <end position="122"/>
    </location>
</feature>
<reference evidence="6" key="1">
    <citation type="journal article" date="2019" name="Int. J. Syst. Evol. Microbiol.">
        <title>The Global Catalogue of Microorganisms (GCM) 10K type strain sequencing project: providing services to taxonomists for standard genome sequencing and annotation.</title>
        <authorList>
            <consortium name="The Broad Institute Genomics Platform"/>
            <consortium name="The Broad Institute Genome Sequencing Center for Infectious Disease"/>
            <person name="Wu L."/>
            <person name="Ma J."/>
        </authorList>
    </citation>
    <scope>NUCLEOTIDE SEQUENCE [LARGE SCALE GENOMIC DNA]</scope>
    <source>
        <strain evidence="6">KCTC 42281</strain>
    </source>
</reference>
<keyword evidence="3" id="KW-1133">Transmembrane helix</keyword>
<feature type="domain" description="Bacterial sugar transferase" evidence="4">
    <location>
        <begin position="254"/>
        <end position="433"/>
    </location>
</feature>
<proteinExistence type="inferred from homology"/>
<dbReference type="PANTHER" id="PTHR30576">
    <property type="entry name" value="COLANIC BIOSYNTHESIS UDP-GLUCOSE LIPID CARRIER TRANSFERASE"/>
    <property type="match status" value="1"/>
</dbReference>
<name>A0ABV7X2D3_9HYPH</name>
<comment type="caution">
    <text evidence="5">The sequence shown here is derived from an EMBL/GenBank/DDBJ whole genome shotgun (WGS) entry which is preliminary data.</text>
</comment>
<gene>
    <name evidence="5" type="ORF">ACFOOL_11075</name>
</gene>
<keyword evidence="5" id="KW-0808">Transferase</keyword>
<feature type="transmembrane region" description="Helical" evidence="3">
    <location>
        <begin position="40"/>
        <end position="61"/>
    </location>
</feature>
<dbReference type="Proteomes" id="UP001595613">
    <property type="component" value="Unassembled WGS sequence"/>
</dbReference>
<dbReference type="GO" id="GO:0016740">
    <property type="term" value="F:transferase activity"/>
    <property type="evidence" value="ECO:0007669"/>
    <property type="project" value="UniProtKB-KW"/>
</dbReference>
<feature type="transmembrane region" description="Helical" evidence="3">
    <location>
        <begin position="128"/>
        <end position="147"/>
    </location>
</feature>
<evidence type="ECO:0000259" key="4">
    <source>
        <dbReference type="Pfam" id="PF02397"/>
    </source>
</evidence>
<keyword evidence="3" id="KW-0472">Membrane</keyword>